<feature type="compositionally biased region" description="Basic and acidic residues" evidence="1">
    <location>
        <begin position="532"/>
        <end position="541"/>
    </location>
</feature>
<protein>
    <recommendedName>
        <fullName evidence="5">DUF3352 domain-containing protein</fullName>
    </recommendedName>
</protein>
<dbReference type="InterPro" id="IPR021787">
    <property type="entry name" value="DUF3352"/>
</dbReference>
<keyword evidence="2" id="KW-0812">Transmembrane</keyword>
<name>A0A852X0Z2_9MICO</name>
<proteinExistence type="predicted"/>
<dbReference type="Proteomes" id="UP000592181">
    <property type="component" value="Unassembled WGS sequence"/>
</dbReference>
<feature type="compositionally biased region" description="Low complexity" evidence="1">
    <location>
        <begin position="38"/>
        <end position="72"/>
    </location>
</feature>
<feature type="region of interest" description="Disordered" evidence="1">
    <location>
        <begin position="1"/>
        <end position="76"/>
    </location>
</feature>
<gene>
    <name evidence="3" type="ORF">BJY28_000998</name>
</gene>
<comment type="caution">
    <text evidence="3">The sequence shown here is derived from an EMBL/GenBank/DDBJ whole genome shotgun (WGS) entry which is preliminary data.</text>
</comment>
<evidence type="ECO:0000313" key="4">
    <source>
        <dbReference type="Proteomes" id="UP000592181"/>
    </source>
</evidence>
<dbReference type="RefSeq" id="WP_179462021.1">
    <property type="nucleotide sequence ID" value="NZ_JACBZX010000001.1"/>
</dbReference>
<reference evidence="3 4" key="1">
    <citation type="submission" date="2020-07" db="EMBL/GenBank/DDBJ databases">
        <title>Sequencing the genomes of 1000 actinobacteria strains.</title>
        <authorList>
            <person name="Klenk H.-P."/>
        </authorList>
    </citation>
    <scope>NUCLEOTIDE SEQUENCE [LARGE SCALE GENOMIC DNA]</scope>
    <source>
        <strain evidence="3 4">DSM 24723</strain>
    </source>
</reference>
<feature type="compositionally biased region" description="Pro residues" evidence="1">
    <location>
        <begin position="1"/>
        <end position="15"/>
    </location>
</feature>
<keyword evidence="2" id="KW-0472">Membrane</keyword>
<evidence type="ECO:0000313" key="3">
    <source>
        <dbReference type="EMBL" id="NYG36529.1"/>
    </source>
</evidence>
<dbReference type="EMBL" id="JACBZX010000001">
    <property type="protein sequence ID" value="NYG36529.1"/>
    <property type="molecule type" value="Genomic_DNA"/>
</dbReference>
<evidence type="ECO:0000256" key="1">
    <source>
        <dbReference type="SAM" id="MobiDB-lite"/>
    </source>
</evidence>
<dbReference type="Pfam" id="PF11832">
    <property type="entry name" value="DUF3352"/>
    <property type="match status" value="1"/>
</dbReference>
<evidence type="ECO:0000256" key="2">
    <source>
        <dbReference type="SAM" id="Phobius"/>
    </source>
</evidence>
<sequence length="541" mass="55318">MTQPPPGQPGPPPGYGSPQSGYGQPQAGYGQQPPPQPGYGQPQSGYGQPQAPGGYAQAGGSYPQQSPVQQPQRSRRGLKIAAAGAAGVIGLGAVAGGGAFAWSMLSGGGPQPEEALPGDTVAFAKVDLDPSADQKVDALRFFSKFPDADVDADGDPKKEIFEALQEDGGLQGVDYAQDVEPWLGDRIGMGVLPSTDGGEPEVVLALAVTDTGAAEDSVDALTAGGQSACGVDEDFMICGEEQSVVDRVTGASDSLAESDTFSDDMDALGEDGVATAWMDQGKVSELAQQSSSTSSVPPVEATGRTAMALRFDGPTVELFAKVTGTEGAQLGDQSPSVGQLPEDTLGALGASGMGDALTERWSDIESTLKPTVGDQAWQDGLSDLQAETGLSVPDDISAALGNDTVLAVGGKNANGEPNVAVRTDGERSALDKLVGASARSATPLVIASGADSRHAVGIDQKYADTVANGDGLGDTERYQDAVPDADDAQIIGYLDIEQLVATYGDEMTEEDRRAAEALSSAGMTVSSTDDGAEIRMRLTTR</sequence>
<keyword evidence="2" id="KW-1133">Transmembrane helix</keyword>
<dbReference type="AlphaFoldDB" id="A0A852X0Z2"/>
<accession>A0A852X0Z2</accession>
<evidence type="ECO:0008006" key="5">
    <source>
        <dbReference type="Google" id="ProtNLM"/>
    </source>
</evidence>
<feature type="region of interest" description="Disordered" evidence="1">
    <location>
        <begin position="517"/>
        <end position="541"/>
    </location>
</feature>
<organism evidence="3 4">
    <name type="scientific">Janibacter alkaliphilus</name>
    <dbReference type="NCBI Taxonomy" id="1069963"/>
    <lineage>
        <taxon>Bacteria</taxon>
        <taxon>Bacillati</taxon>
        <taxon>Actinomycetota</taxon>
        <taxon>Actinomycetes</taxon>
        <taxon>Micrococcales</taxon>
        <taxon>Intrasporangiaceae</taxon>
        <taxon>Janibacter</taxon>
    </lineage>
</organism>
<feature type="compositionally biased region" description="Low complexity" evidence="1">
    <location>
        <begin position="16"/>
        <end position="31"/>
    </location>
</feature>
<keyword evidence="4" id="KW-1185">Reference proteome</keyword>
<feature type="transmembrane region" description="Helical" evidence="2">
    <location>
        <begin position="80"/>
        <end position="105"/>
    </location>
</feature>